<comment type="caution">
    <text evidence="3">The sequence shown here is derived from an EMBL/GenBank/DDBJ whole genome shotgun (WGS) entry which is preliminary data.</text>
</comment>
<dbReference type="InterPro" id="IPR047153">
    <property type="entry name" value="TRIM45/56/19-like"/>
</dbReference>
<keyword evidence="1" id="KW-0863">Zinc-finger</keyword>
<keyword evidence="4" id="KW-1185">Reference proteome</keyword>
<proteinExistence type="predicted"/>
<dbReference type="OrthoDB" id="6123523at2759"/>
<dbReference type="PROSITE" id="PS50119">
    <property type="entry name" value="ZF_BBOX"/>
    <property type="match status" value="1"/>
</dbReference>
<dbReference type="SUPFAM" id="SSF57845">
    <property type="entry name" value="B-box zinc-binding domain"/>
    <property type="match status" value="1"/>
</dbReference>
<evidence type="ECO:0000313" key="3">
    <source>
        <dbReference type="EMBL" id="CAG2247252.1"/>
    </source>
</evidence>
<name>A0A8S3UTQ0_MYTED</name>
<dbReference type="GO" id="GO:0008270">
    <property type="term" value="F:zinc ion binding"/>
    <property type="evidence" value="ECO:0007669"/>
    <property type="project" value="UniProtKB-KW"/>
</dbReference>
<evidence type="ECO:0000256" key="1">
    <source>
        <dbReference type="PROSITE-ProRule" id="PRU00024"/>
    </source>
</evidence>
<keyword evidence="1" id="KW-0862">Zinc</keyword>
<dbReference type="Pfam" id="PF00643">
    <property type="entry name" value="zf-B_box"/>
    <property type="match status" value="1"/>
</dbReference>
<dbReference type="InterPro" id="IPR000315">
    <property type="entry name" value="Znf_B-box"/>
</dbReference>
<organism evidence="3 4">
    <name type="scientific">Mytilus edulis</name>
    <name type="common">Blue mussel</name>
    <dbReference type="NCBI Taxonomy" id="6550"/>
    <lineage>
        <taxon>Eukaryota</taxon>
        <taxon>Metazoa</taxon>
        <taxon>Spiralia</taxon>
        <taxon>Lophotrochozoa</taxon>
        <taxon>Mollusca</taxon>
        <taxon>Bivalvia</taxon>
        <taxon>Autobranchia</taxon>
        <taxon>Pteriomorphia</taxon>
        <taxon>Mytilida</taxon>
        <taxon>Mytiloidea</taxon>
        <taxon>Mytilidae</taxon>
        <taxon>Mytilinae</taxon>
        <taxon>Mytilus</taxon>
    </lineage>
</organism>
<evidence type="ECO:0000313" key="4">
    <source>
        <dbReference type="Proteomes" id="UP000683360"/>
    </source>
</evidence>
<dbReference type="GO" id="GO:0005654">
    <property type="term" value="C:nucleoplasm"/>
    <property type="evidence" value="ECO:0007669"/>
    <property type="project" value="TreeGrafter"/>
</dbReference>
<sequence length="528" mass="60229">MLECEIKAAIGKALKPLRCRYHETEEYTIFCKGCKDFMCFKCLGQLHQKHDLCQLQDAEEDIRKEMEVLLLNGKYSEQLTALGDKLSDIQKKLLQDKERLNCEIKTSVVNMKAKLDSTEERLLSELHNTFESYHITLRKQETNVKDLQSDITNLEVNKLNEFEFSHIINILSEINLCSVKCDKIANRPIPAFKPTMEFSFGNLIDNSSGKCDTDAISLSACSDISTQTDVFEDSETKWFDADDFEEDNLIESSSDEVTDKYPITFQLKQDVTLVRKIIPISEQDAWILANRQLLKIVNHSLDDIVYADNVSDFVVLKDSCVLILSEKKSFIMKLLTDRRLVRFANIGGSGRTPHCFCISEDDLLVIYLESYFGSPRYEFINHFVWMNTDGIVTDQASFSKGTFQKPCSIQILESYLCVLYYTGTSNLNRIVLLEKKSDKCNSIQSFSGIFGFDASSHFQSQGMCVDKAGNVIISDYRHHSVYMVDKDLKYKKTLLDAKNGLDKPAAIGILNDNMWIADGNQIFIFNLA</sequence>
<gene>
    <name evidence="3" type="ORF">MEDL_59168</name>
</gene>
<keyword evidence="1" id="KW-0479">Metal-binding</keyword>
<protein>
    <recommendedName>
        <fullName evidence="2">B box-type domain-containing protein</fullName>
    </recommendedName>
</protein>
<feature type="domain" description="B box-type" evidence="2">
    <location>
        <begin position="14"/>
        <end position="55"/>
    </location>
</feature>
<reference evidence="3" key="1">
    <citation type="submission" date="2021-03" db="EMBL/GenBank/DDBJ databases">
        <authorList>
            <person name="Bekaert M."/>
        </authorList>
    </citation>
    <scope>NUCLEOTIDE SEQUENCE</scope>
</reference>
<dbReference type="AlphaFoldDB" id="A0A8S3UTQ0"/>
<dbReference type="Gene3D" id="2.120.10.30">
    <property type="entry name" value="TolB, C-terminal domain"/>
    <property type="match status" value="1"/>
</dbReference>
<dbReference type="PANTHER" id="PTHR25462">
    <property type="entry name" value="BONUS, ISOFORM C-RELATED"/>
    <property type="match status" value="1"/>
</dbReference>
<dbReference type="Gene3D" id="3.30.160.60">
    <property type="entry name" value="Classic Zinc Finger"/>
    <property type="match status" value="1"/>
</dbReference>
<evidence type="ECO:0000259" key="2">
    <source>
        <dbReference type="PROSITE" id="PS50119"/>
    </source>
</evidence>
<dbReference type="InterPro" id="IPR011042">
    <property type="entry name" value="6-blade_b-propeller_TolB-like"/>
</dbReference>
<dbReference type="Proteomes" id="UP000683360">
    <property type="component" value="Unassembled WGS sequence"/>
</dbReference>
<dbReference type="GO" id="GO:0061630">
    <property type="term" value="F:ubiquitin protein ligase activity"/>
    <property type="evidence" value="ECO:0007669"/>
    <property type="project" value="TreeGrafter"/>
</dbReference>
<dbReference type="PANTHER" id="PTHR25462:SF296">
    <property type="entry name" value="MEIOTIC P26, ISOFORM F"/>
    <property type="match status" value="1"/>
</dbReference>
<dbReference type="EMBL" id="CAJPWZ010002893">
    <property type="protein sequence ID" value="CAG2247252.1"/>
    <property type="molecule type" value="Genomic_DNA"/>
</dbReference>
<dbReference type="SUPFAM" id="SSF63829">
    <property type="entry name" value="Calcium-dependent phosphotriesterase"/>
    <property type="match status" value="1"/>
</dbReference>
<accession>A0A8S3UTQ0</accession>